<dbReference type="EMBL" id="VSWC01000093">
    <property type="protein sequence ID" value="KAA1089535.1"/>
    <property type="molecule type" value="Genomic_DNA"/>
</dbReference>
<protein>
    <submittedName>
        <fullName evidence="2">Uncharacterized protein</fullName>
    </submittedName>
</protein>
<sequence length="85" mass="8844">MTQQSLNIKSLVSTSSSSTVHTSSDLTPTFKMPRGIKHPHPGNPGTIASSTTKAASSSPSGRNSESDVKILQDPPSTGPTPTPWN</sequence>
<evidence type="ECO:0000313" key="2">
    <source>
        <dbReference type="EMBL" id="KAA1089535.1"/>
    </source>
</evidence>
<proteinExistence type="predicted"/>
<feature type="region of interest" description="Disordered" evidence="1">
    <location>
        <begin position="1"/>
        <end position="85"/>
    </location>
</feature>
<feature type="compositionally biased region" description="Low complexity" evidence="1">
    <location>
        <begin position="46"/>
        <end position="60"/>
    </location>
</feature>
<evidence type="ECO:0000256" key="1">
    <source>
        <dbReference type="SAM" id="MobiDB-lite"/>
    </source>
</evidence>
<accession>A0A5B0NJR1</accession>
<feature type="compositionally biased region" description="Pro residues" evidence="1">
    <location>
        <begin position="76"/>
        <end position="85"/>
    </location>
</feature>
<dbReference type="Proteomes" id="UP000324748">
    <property type="component" value="Unassembled WGS sequence"/>
</dbReference>
<comment type="caution">
    <text evidence="2">The sequence shown here is derived from an EMBL/GenBank/DDBJ whole genome shotgun (WGS) entry which is preliminary data.</text>
</comment>
<gene>
    <name evidence="2" type="ORF">PGT21_021219</name>
</gene>
<organism evidence="2 3">
    <name type="scientific">Puccinia graminis f. sp. tritici</name>
    <dbReference type="NCBI Taxonomy" id="56615"/>
    <lineage>
        <taxon>Eukaryota</taxon>
        <taxon>Fungi</taxon>
        <taxon>Dikarya</taxon>
        <taxon>Basidiomycota</taxon>
        <taxon>Pucciniomycotina</taxon>
        <taxon>Pucciniomycetes</taxon>
        <taxon>Pucciniales</taxon>
        <taxon>Pucciniaceae</taxon>
        <taxon>Puccinia</taxon>
    </lineage>
</organism>
<keyword evidence="3" id="KW-1185">Reference proteome</keyword>
<dbReference type="AlphaFoldDB" id="A0A5B0NJR1"/>
<evidence type="ECO:0000313" key="3">
    <source>
        <dbReference type="Proteomes" id="UP000324748"/>
    </source>
</evidence>
<reference evidence="2 3" key="1">
    <citation type="submission" date="2019-05" db="EMBL/GenBank/DDBJ databases">
        <title>Emergence of the Ug99 lineage of the wheat stem rust pathogen through somatic hybridization.</title>
        <authorList>
            <person name="Li F."/>
            <person name="Upadhyaya N.M."/>
            <person name="Sperschneider J."/>
            <person name="Matny O."/>
            <person name="Nguyen-Phuc H."/>
            <person name="Mago R."/>
            <person name="Raley C."/>
            <person name="Miller M.E."/>
            <person name="Silverstein K.A.T."/>
            <person name="Henningsen E."/>
            <person name="Hirsch C.D."/>
            <person name="Visser B."/>
            <person name="Pretorius Z.A."/>
            <person name="Steffenson B.J."/>
            <person name="Schwessinger B."/>
            <person name="Dodds P.N."/>
            <person name="Figueroa M."/>
        </authorList>
    </citation>
    <scope>NUCLEOTIDE SEQUENCE [LARGE SCALE GENOMIC DNA]</scope>
    <source>
        <strain evidence="2">21-0</strain>
    </source>
</reference>
<feature type="compositionally biased region" description="Low complexity" evidence="1">
    <location>
        <begin position="10"/>
        <end position="27"/>
    </location>
</feature>
<name>A0A5B0NJR1_PUCGR</name>